<keyword evidence="1" id="KW-1133">Transmembrane helix</keyword>
<evidence type="ECO:0000313" key="2">
    <source>
        <dbReference type="Proteomes" id="UP000887578"/>
    </source>
</evidence>
<dbReference type="WBParaSite" id="PDA_v2.g5330.t1">
    <property type="protein sequence ID" value="PDA_v2.g5330.t1"/>
    <property type="gene ID" value="PDA_v2.g5330"/>
</dbReference>
<accession>A0A914R1P9</accession>
<organism evidence="2 3">
    <name type="scientific">Panagrolaimus davidi</name>
    <dbReference type="NCBI Taxonomy" id="227884"/>
    <lineage>
        <taxon>Eukaryota</taxon>
        <taxon>Metazoa</taxon>
        <taxon>Ecdysozoa</taxon>
        <taxon>Nematoda</taxon>
        <taxon>Chromadorea</taxon>
        <taxon>Rhabditida</taxon>
        <taxon>Tylenchina</taxon>
        <taxon>Panagrolaimomorpha</taxon>
        <taxon>Panagrolaimoidea</taxon>
        <taxon>Panagrolaimidae</taxon>
        <taxon>Panagrolaimus</taxon>
    </lineage>
</organism>
<keyword evidence="1" id="KW-0472">Membrane</keyword>
<keyword evidence="1" id="KW-0812">Transmembrane</keyword>
<evidence type="ECO:0000313" key="3">
    <source>
        <dbReference type="WBParaSite" id="PDA_v2.g5330.t1"/>
    </source>
</evidence>
<protein>
    <submittedName>
        <fullName evidence="3">Uncharacterized protein</fullName>
    </submittedName>
</protein>
<dbReference type="Proteomes" id="UP000887578">
    <property type="component" value="Unplaced"/>
</dbReference>
<sequence>MAALAVPLGIFLIIVSGCCCAFNLSMLITLWKGSFLSPKHGGTFLLAFGHILSGFVVTFLVAFYLGPAIIAQNTLFDTLFYPELIGVIFHAQWFEDMFLQLITGVNR</sequence>
<evidence type="ECO:0000256" key="1">
    <source>
        <dbReference type="SAM" id="Phobius"/>
    </source>
</evidence>
<reference evidence="3" key="1">
    <citation type="submission" date="2022-11" db="UniProtKB">
        <authorList>
            <consortium name="WormBaseParasite"/>
        </authorList>
    </citation>
    <scope>IDENTIFICATION</scope>
</reference>
<dbReference type="AlphaFoldDB" id="A0A914R1P9"/>
<keyword evidence="2" id="KW-1185">Reference proteome</keyword>
<feature type="transmembrane region" description="Helical" evidence="1">
    <location>
        <begin position="44"/>
        <end position="65"/>
    </location>
</feature>
<proteinExistence type="predicted"/>
<name>A0A914R1P9_9BILA</name>